<dbReference type="EMBL" id="RCHR01000008">
    <property type="protein sequence ID" value="RLL41365.1"/>
    <property type="molecule type" value="Genomic_DNA"/>
</dbReference>
<reference evidence="1 2" key="1">
    <citation type="submission" date="2018-10" db="EMBL/GenBank/DDBJ databases">
        <title>Oceanobacillus sp. YLB-02 draft genome.</title>
        <authorList>
            <person name="Yu L."/>
        </authorList>
    </citation>
    <scope>NUCLEOTIDE SEQUENCE [LARGE SCALE GENOMIC DNA]</scope>
    <source>
        <strain evidence="1 2">YLB-02</strain>
    </source>
</reference>
<keyword evidence="2" id="KW-1185">Reference proteome</keyword>
<dbReference type="SUPFAM" id="SSF140500">
    <property type="entry name" value="BAS1536-like"/>
    <property type="match status" value="1"/>
</dbReference>
<dbReference type="GO" id="GO:0043937">
    <property type="term" value="P:regulation of sporulation"/>
    <property type="evidence" value="ECO:0007669"/>
    <property type="project" value="InterPro"/>
</dbReference>
<dbReference type="GO" id="GO:0046983">
    <property type="term" value="F:protein dimerization activity"/>
    <property type="evidence" value="ECO:0007669"/>
    <property type="project" value="InterPro"/>
</dbReference>
<sequence>MTNSSLLEKIEKCREEMILLSDKHDLTSDKVISSSTKLDKLILEYQKIYN</sequence>
<evidence type="ECO:0000313" key="2">
    <source>
        <dbReference type="Proteomes" id="UP000270219"/>
    </source>
</evidence>
<dbReference type="RefSeq" id="WP_121524756.1">
    <property type="nucleotide sequence ID" value="NZ_RCHR01000008.1"/>
</dbReference>
<proteinExistence type="predicted"/>
<gene>
    <name evidence="1" type="ORF">D8M04_17700</name>
</gene>
<evidence type="ECO:0000313" key="1">
    <source>
        <dbReference type="EMBL" id="RLL41365.1"/>
    </source>
</evidence>
<name>A0A498DE54_9BACI</name>
<dbReference type="AlphaFoldDB" id="A0A498DE54"/>
<dbReference type="InterPro" id="IPR037208">
    <property type="entry name" value="Spo0E-like_sf"/>
</dbReference>
<dbReference type="InterPro" id="IPR036638">
    <property type="entry name" value="HLH_DNA-bd_sf"/>
</dbReference>
<accession>A0A498DE54</accession>
<organism evidence="1 2">
    <name type="scientific">Oceanobacillus piezotolerans</name>
    <dbReference type="NCBI Taxonomy" id="2448030"/>
    <lineage>
        <taxon>Bacteria</taxon>
        <taxon>Bacillati</taxon>
        <taxon>Bacillota</taxon>
        <taxon>Bacilli</taxon>
        <taxon>Bacillales</taxon>
        <taxon>Bacillaceae</taxon>
        <taxon>Oceanobacillus</taxon>
    </lineage>
</organism>
<comment type="caution">
    <text evidence="1">The sequence shown here is derived from an EMBL/GenBank/DDBJ whole genome shotgun (WGS) entry which is preliminary data.</text>
</comment>
<dbReference type="Proteomes" id="UP000270219">
    <property type="component" value="Unassembled WGS sequence"/>
</dbReference>
<dbReference type="Pfam" id="PF09388">
    <property type="entry name" value="SpoOE-like"/>
    <property type="match status" value="1"/>
</dbReference>
<dbReference type="Gene3D" id="4.10.280.10">
    <property type="entry name" value="Helix-loop-helix DNA-binding domain"/>
    <property type="match status" value="1"/>
</dbReference>
<protein>
    <submittedName>
        <fullName evidence="1">Aspartyl-phosphate phosphatase Spo0E family protein</fullName>
    </submittedName>
</protein>
<dbReference type="OrthoDB" id="2721702at2"/>
<dbReference type="InterPro" id="IPR018540">
    <property type="entry name" value="Spo0E-like"/>
</dbReference>